<dbReference type="Proteomes" id="UP000092666">
    <property type="component" value="Unassembled WGS sequence"/>
</dbReference>
<dbReference type="OrthoDB" id="1523883at2759"/>
<dbReference type="STRING" id="1296120.A0A1B9GR40"/>
<organism evidence="1 2">
    <name type="scientific">Kwoniella heveanensis BCC8398</name>
    <dbReference type="NCBI Taxonomy" id="1296120"/>
    <lineage>
        <taxon>Eukaryota</taxon>
        <taxon>Fungi</taxon>
        <taxon>Dikarya</taxon>
        <taxon>Basidiomycota</taxon>
        <taxon>Agaricomycotina</taxon>
        <taxon>Tremellomycetes</taxon>
        <taxon>Tremellales</taxon>
        <taxon>Cryptococcaceae</taxon>
        <taxon>Kwoniella</taxon>
    </lineage>
</organism>
<dbReference type="EMBL" id="KI669504">
    <property type="protein sequence ID" value="OCF33540.1"/>
    <property type="molecule type" value="Genomic_DNA"/>
</dbReference>
<keyword evidence="2" id="KW-1185">Reference proteome</keyword>
<evidence type="ECO:0000313" key="2">
    <source>
        <dbReference type="Proteomes" id="UP000092666"/>
    </source>
</evidence>
<gene>
    <name evidence="1" type="ORF">I316_04612</name>
</gene>
<name>A0A1B9GR40_9TREE</name>
<reference evidence="2" key="2">
    <citation type="submission" date="2013-12" db="EMBL/GenBank/DDBJ databases">
        <title>Evolution of pathogenesis and genome organization in the Tremellales.</title>
        <authorList>
            <person name="Cuomo C."/>
            <person name="Litvintseva A."/>
            <person name="Heitman J."/>
            <person name="Chen Y."/>
            <person name="Sun S."/>
            <person name="Springer D."/>
            <person name="Dromer F."/>
            <person name="Young S."/>
            <person name="Zeng Q."/>
            <person name="Chapman S."/>
            <person name="Gujja S."/>
            <person name="Saif S."/>
            <person name="Birren B."/>
        </authorList>
    </citation>
    <scope>NUCLEOTIDE SEQUENCE [LARGE SCALE GENOMIC DNA]</scope>
    <source>
        <strain evidence="2">BCC8398</strain>
    </source>
</reference>
<proteinExistence type="predicted"/>
<dbReference type="AlphaFoldDB" id="A0A1B9GR40"/>
<sequence length="195" mass="20955">MVEVSHINIAAALSGYVVPPLLPVNLLRVVPLVSSTMSLQWAVDEYQFLSSWMEPSYRSQADALLPAWFKTWAAQSSTVLFTTFPWSAGAGITNLWLLRNSSFSLGFPFGSGSSSSAAAISGDGIAKTWYAAGVFFAFAHMFFGPKALGLLKKIREGEPAGRPTTSLATWLKMHTIRAFVADLPAVICFAIAASS</sequence>
<protein>
    <submittedName>
        <fullName evidence="1">Uncharacterized protein</fullName>
    </submittedName>
</protein>
<reference evidence="1 2" key="1">
    <citation type="submission" date="2013-07" db="EMBL/GenBank/DDBJ databases">
        <title>The Genome Sequence of Cryptococcus heveanensis BCC8398.</title>
        <authorList>
            <consortium name="The Broad Institute Genome Sequencing Platform"/>
            <person name="Cuomo C."/>
            <person name="Litvintseva A."/>
            <person name="Chen Y."/>
            <person name="Heitman J."/>
            <person name="Sun S."/>
            <person name="Springer D."/>
            <person name="Dromer F."/>
            <person name="Young S.K."/>
            <person name="Zeng Q."/>
            <person name="Gargeya S."/>
            <person name="Fitzgerald M."/>
            <person name="Abouelleil A."/>
            <person name="Alvarado L."/>
            <person name="Berlin A.M."/>
            <person name="Chapman S.B."/>
            <person name="Dewar J."/>
            <person name="Goldberg J."/>
            <person name="Griggs A."/>
            <person name="Gujja S."/>
            <person name="Hansen M."/>
            <person name="Howarth C."/>
            <person name="Imamovic A."/>
            <person name="Larimer J."/>
            <person name="McCowan C."/>
            <person name="Murphy C."/>
            <person name="Pearson M."/>
            <person name="Priest M."/>
            <person name="Roberts A."/>
            <person name="Saif S."/>
            <person name="Shea T."/>
            <person name="Sykes S."/>
            <person name="Wortman J."/>
            <person name="Nusbaum C."/>
            <person name="Birren B."/>
        </authorList>
    </citation>
    <scope>NUCLEOTIDE SEQUENCE [LARGE SCALE GENOMIC DNA]</scope>
    <source>
        <strain evidence="1 2">BCC8398</strain>
    </source>
</reference>
<evidence type="ECO:0000313" key="1">
    <source>
        <dbReference type="EMBL" id="OCF33540.1"/>
    </source>
</evidence>
<accession>A0A1B9GR40</accession>